<dbReference type="Proteomes" id="UP000024635">
    <property type="component" value="Unassembled WGS sequence"/>
</dbReference>
<keyword evidence="2" id="KW-1185">Reference proteome</keyword>
<evidence type="ECO:0000313" key="2">
    <source>
        <dbReference type="Proteomes" id="UP000024635"/>
    </source>
</evidence>
<gene>
    <name evidence="1" type="primary">Acey_s0101.g3374</name>
    <name evidence="1" type="ORF">Y032_0101g3374</name>
</gene>
<dbReference type="AlphaFoldDB" id="A0A016THT9"/>
<organism evidence="1 2">
    <name type="scientific">Ancylostoma ceylanicum</name>
    <dbReference type="NCBI Taxonomy" id="53326"/>
    <lineage>
        <taxon>Eukaryota</taxon>
        <taxon>Metazoa</taxon>
        <taxon>Ecdysozoa</taxon>
        <taxon>Nematoda</taxon>
        <taxon>Chromadorea</taxon>
        <taxon>Rhabditida</taxon>
        <taxon>Rhabditina</taxon>
        <taxon>Rhabditomorpha</taxon>
        <taxon>Strongyloidea</taxon>
        <taxon>Ancylostomatidae</taxon>
        <taxon>Ancylostomatinae</taxon>
        <taxon>Ancylostoma</taxon>
    </lineage>
</organism>
<proteinExistence type="predicted"/>
<sequence length="129" mass="14978">MAVAFPRPRKHHRAAHDAVVAAYKKRSSKPAINWDLFTTLAGFWEDTVVDNIDEEYERLILRNTRRDFANRKTKMTALRRLDGTISSSRRVMDCKVPSQWKASRTVLLYKKGDPQDIGNYRRICLLSVV</sequence>
<evidence type="ECO:0000313" key="1">
    <source>
        <dbReference type="EMBL" id="EYC02222.1"/>
    </source>
</evidence>
<name>A0A016THT9_9BILA</name>
<reference evidence="2" key="1">
    <citation type="journal article" date="2015" name="Nat. Genet.">
        <title>The genome and transcriptome of the zoonotic hookworm Ancylostoma ceylanicum identify infection-specific gene families.</title>
        <authorList>
            <person name="Schwarz E.M."/>
            <person name="Hu Y."/>
            <person name="Antoshechkin I."/>
            <person name="Miller M.M."/>
            <person name="Sternberg P.W."/>
            <person name="Aroian R.V."/>
        </authorList>
    </citation>
    <scope>NUCLEOTIDE SEQUENCE</scope>
    <source>
        <strain evidence="2">HY135</strain>
    </source>
</reference>
<protein>
    <submittedName>
        <fullName evidence="1">Uncharacterized protein</fullName>
    </submittedName>
</protein>
<accession>A0A016THT9</accession>
<dbReference type="EMBL" id="JARK01001437">
    <property type="protein sequence ID" value="EYC02222.1"/>
    <property type="molecule type" value="Genomic_DNA"/>
</dbReference>
<comment type="caution">
    <text evidence="1">The sequence shown here is derived from an EMBL/GenBank/DDBJ whole genome shotgun (WGS) entry which is preliminary data.</text>
</comment>